<name>A0A6G1D5U6_9ORYZ</name>
<dbReference type="AlphaFoldDB" id="A0A6G1D5U6"/>
<evidence type="ECO:0000313" key="3">
    <source>
        <dbReference type="Proteomes" id="UP000479710"/>
    </source>
</evidence>
<evidence type="ECO:0000256" key="1">
    <source>
        <dbReference type="SAM" id="MobiDB-lite"/>
    </source>
</evidence>
<protein>
    <submittedName>
        <fullName evidence="2">Uncharacterized protein</fullName>
    </submittedName>
</protein>
<feature type="region of interest" description="Disordered" evidence="1">
    <location>
        <begin position="1"/>
        <end position="66"/>
    </location>
</feature>
<feature type="compositionally biased region" description="Low complexity" evidence="1">
    <location>
        <begin position="21"/>
        <end position="30"/>
    </location>
</feature>
<gene>
    <name evidence="2" type="ORF">E2562_023830</name>
</gene>
<dbReference type="Proteomes" id="UP000479710">
    <property type="component" value="Unassembled WGS sequence"/>
</dbReference>
<sequence length="66" mass="6850">MAFFSSRPHLPGAGFGRLEVGSSDDSGGSSKEVSNQAAAKERGGSHVAAEKDKPMLAFPMAEKMVP</sequence>
<comment type="caution">
    <text evidence="2">The sequence shown here is derived from an EMBL/GenBank/DDBJ whole genome shotgun (WGS) entry which is preliminary data.</text>
</comment>
<proteinExistence type="predicted"/>
<reference evidence="2 3" key="1">
    <citation type="submission" date="2019-11" db="EMBL/GenBank/DDBJ databases">
        <title>Whole genome sequence of Oryza granulata.</title>
        <authorList>
            <person name="Li W."/>
        </authorList>
    </citation>
    <scope>NUCLEOTIDE SEQUENCE [LARGE SCALE GENOMIC DNA]</scope>
    <source>
        <strain evidence="3">cv. Menghai</strain>
        <tissue evidence="2">Leaf</tissue>
    </source>
</reference>
<accession>A0A6G1D5U6</accession>
<keyword evidence="3" id="KW-1185">Reference proteome</keyword>
<evidence type="ECO:0000313" key="2">
    <source>
        <dbReference type="EMBL" id="KAF0908205.1"/>
    </source>
</evidence>
<dbReference type="EMBL" id="SPHZ02000007">
    <property type="protein sequence ID" value="KAF0908205.1"/>
    <property type="molecule type" value="Genomic_DNA"/>
</dbReference>
<feature type="compositionally biased region" description="Basic and acidic residues" evidence="1">
    <location>
        <begin position="39"/>
        <end position="54"/>
    </location>
</feature>
<organism evidence="2 3">
    <name type="scientific">Oryza meyeriana var. granulata</name>
    <dbReference type="NCBI Taxonomy" id="110450"/>
    <lineage>
        <taxon>Eukaryota</taxon>
        <taxon>Viridiplantae</taxon>
        <taxon>Streptophyta</taxon>
        <taxon>Embryophyta</taxon>
        <taxon>Tracheophyta</taxon>
        <taxon>Spermatophyta</taxon>
        <taxon>Magnoliopsida</taxon>
        <taxon>Liliopsida</taxon>
        <taxon>Poales</taxon>
        <taxon>Poaceae</taxon>
        <taxon>BOP clade</taxon>
        <taxon>Oryzoideae</taxon>
        <taxon>Oryzeae</taxon>
        <taxon>Oryzinae</taxon>
        <taxon>Oryza</taxon>
        <taxon>Oryza meyeriana</taxon>
    </lineage>
</organism>